<feature type="transmembrane region" description="Helical" evidence="8">
    <location>
        <begin position="210"/>
        <end position="230"/>
    </location>
</feature>
<evidence type="ECO:0000256" key="3">
    <source>
        <dbReference type="ARBA" id="ARBA00022729"/>
    </source>
</evidence>
<accession>A0A316EUQ3</accession>
<evidence type="ECO:0000256" key="2">
    <source>
        <dbReference type="ARBA" id="ARBA00009509"/>
    </source>
</evidence>
<evidence type="ECO:0000313" key="11">
    <source>
        <dbReference type="Proteomes" id="UP000245754"/>
    </source>
</evidence>
<keyword evidence="3 8" id="KW-0732">Signal</keyword>
<dbReference type="Gene3D" id="3.30.70.1530">
    <property type="entry name" value="Hypothetical protein rpa1041"/>
    <property type="match status" value="1"/>
</dbReference>
<dbReference type="PRINTS" id="PR01338">
    <property type="entry name" value="TYPE3OMKPROT"/>
</dbReference>
<evidence type="ECO:0000256" key="7">
    <source>
        <dbReference type="ARBA" id="ARBA00023288"/>
    </source>
</evidence>
<keyword evidence="6 8" id="KW-0998">Cell outer membrane</keyword>
<dbReference type="InterPro" id="IPR003282">
    <property type="entry name" value="T3SS_SctJ"/>
</dbReference>
<keyword evidence="7 8" id="KW-0449">Lipoprotein</keyword>
<evidence type="ECO:0000256" key="1">
    <source>
        <dbReference type="ARBA" id="ARBA00004459"/>
    </source>
</evidence>
<dbReference type="InterPro" id="IPR045851">
    <property type="entry name" value="AMP-bd_C_sf"/>
</dbReference>
<keyword evidence="11" id="KW-1185">Reference proteome</keyword>
<comment type="subcellular location">
    <subcellularLocation>
        <location evidence="1">Cell outer membrane</location>
        <topology evidence="1">Lipid-anchor</topology>
    </subcellularLocation>
</comment>
<dbReference type="Pfam" id="PF01514">
    <property type="entry name" value="YscJ_FliF"/>
    <property type="match status" value="1"/>
</dbReference>
<comment type="similarity">
    <text evidence="2 8">Belongs to the YscJ lipoprotein family.</text>
</comment>
<dbReference type="RefSeq" id="WP_109583010.1">
    <property type="nucleotide sequence ID" value="NZ_JBEFLL010000003.1"/>
</dbReference>
<evidence type="ECO:0000259" key="9">
    <source>
        <dbReference type="Pfam" id="PF01514"/>
    </source>
</evidence>
<dbReference type="EMBL" id="QGGT01000002">
    <property type="protein sequence ID" value="PWK34888.1"/>
    <property type="molecule type" value="Genomic_DNA"/>
</dbReference>
<keyword evidence="8" id="KW-1133">Transmembrane helix</keyword>
<dbReference type="InterPro" id="IPR006182">
    <property type="entry name" value="FliF_N_dom"/>
</dbReference>
<evidence type="ECO:0000256" key="6">
    <source>
        <dbReference type="ARBA" id="ARBA00023237"/>
    </source>
</evidence>
<comment type="caution">
    <text evidence="10">The sequence shown here is derived from an EMBL/GenBank/DDBJ whole genome shotgun (WGS) entry which is preliminary data.</text>
</comment>
<organism evidence="10 11">
    <name type="scientific">Cupriavidus plantarum</name>
    <dbReference type="NCBI Taxonomy" id="942865"/>
    <lineage>
        <taxon>Bacteria</taxon>
        <taxon>Pseudomonadati</taxon>
        <taxon>Pseudomonadota</taxon>
        <taxon>Betaproteobacteria</taxon>
        <taxon>Burkholderiales</taxon>
        <taxon>Burkholderiaceae</taxon>
        <taxon>Cupriavidus</taxon>
    </lineage>
</organism>
<sequence>MTSVRPRSPFGLVVGLLLALLLTGCNKQLYSQLNENEVDEMMSVLFDAGLHPDKETPDSGKTWTVTVPGDDFPDAMKALRAHGLPREKYSNLGDMFKKEGLISTPTEERVRFIYGVSQQLSAVLSRVDGVSFASVQIVLPNNDPLSNVVKPSSAAVFIKYRPNTDVASLLPSIKNLVMHSVEGLTYENVSVTFVPAEVQRAVRHKSSASLLWLGIAAAVLVALGITGFLFRERIAEAVSDRRRGTRRAASGAAS</sequence>
<dbReference type="NCBIfam" id="TIGR02544">
    <property type="entry name" value="III_secr_YscJ"/>
    <property type="match status" value="1"/>
</dbReference>
<protein>
    <recommendedName>
        <fullName evidence="8">Lipoprotein</fullName>
    </recommendedName>
</protein>
<evidence type="ECO:0000313" key="10">
    <source>
        <dbReference type="EMBL" id="PWK34888.1"/>
    </source>
</evidence>
<keyword evidence="4 8" id="KW-0472">Membrane</keyword>
<evidence type="ECO:0000256" key="8">
    <source>
        <dbReference type="RuleBase" id="RU364102"/>
    </source>
</evidence>
<dbReference type="AlphaFoldDB" id="A0A316EUQ3"/>
<gene>
    <name evidence="10" type="ORF">C7419_102161</name>
</gene>
<dbReference type="Gene3D" id="3.30.300.30">
    <property type="match status" value="1"/>
</dbReference>
<dbReference type="Proteomes" id="UP000245754">
    <property type="component" value="Unassembled WGS sequence"/>
</dbReference>
<evidence type="ECO:0000256" key="5">
    <source>
        <dbReference type="ARBA" id="ARBA00023139"/>
    </source>
</evidence>
<dbReference type="PROSITE" id="PS51257">
    <property type="entry name" value="PROKAR_LIPOPROTEIN"/>
    <property type="match status" value="1"/>
</dbReference>
<feature type="domain" description="Flagellar M-ring N-terminal" evidence="9">
    <location>
        <begin position="27"/>
        <end position="192"/>
    </location>
</feature>
<reference evidence="10 11" key="1">
    <citation type="submission" date="2018-05" db="EMBL/GenBank/DDBJ databases">
        <title>Genomic Encyclopedia of Type Strains, Phase IV (KMG-V): Genome sequencing to study the core and pangenomes of soil and plant-associated prokaryotes.</title>
        <authorList>
            <person name="Whitman W."/>
        </authorList>
    </citation>
    <scope>NUCLEOTIDE SEQUENCE [LARGE SCALE GENOMIC DNA]</scope>
    <source>
        <strain evidence="10 11">SLV-132</strain>
    </source>
</reference>
<keyword evidence="5 8" id="KW-0564">Palmitate</keyword>
<dbReference type="PANTHER" id="PTHR30046">
    <property type="entry name" value="FLAGELLAR M-RING PROTEIN"/>
    <property type="match status" value="1"/>
</dbReference>
<proteinExistence type="inferred from homology"/>
<name>A0A316EUQ3_9BURK</name>
<dbReference type="PANTHER" id="PTHR30046:SF2">
    <property type="entry name" value="YOP PROTEINS TRANSLOCATION LIPOPROTEIN J"/>
    <property type="match status" value="1"/>
</dbReference>
<keyword evidence="8" id="KW-0812">Transmembrane</keyword>
<evidence type="ECO:0000256" key="4">
    <source>
        <dbReference type="ARBA" id="ARBA00023136"/>
    </source>
</evidence>
<dbReference type="GO" id="GO:0009306">
    <property type="term" value="P:protein secretion"/>
    <property type="evidence" value="ECO:0007669"/>
    <property type="project" value="InterPro"/>
</dbReference>
<dbReference type="GO" id="GO:0009279">
    <property type="term" value="C:cell outer membrane"/>
    <property type="evidence" value="ECO:0007669"/>
    <property type="project" value="UniProtKB-SubCell"/>
</dbReference>
<dbReference type="InterPro" id="IPR043427">
    <property type="entry name" value="YscJ/FliF"/>
</dbReference>